<keyword evidence="7" id="KW-1185">Reference proteome</keyword>
<dbReference type="InterPro" id="IPR011006">
    <property type="entry name" value="CheY-like_superfamily"/>
</dbReference>
<keyword evidence="1 3" id="KW-0597">Phosphoprotein</keyword>
<dbReference type="InterPro" id="IPR058245">
    <property type="entry name" value="NreC/VraR/RcsB-like_REC"/>
</dbReference>
<evidence type="ECO:0000259" key="4">
    <source>
        <dbReference type="PROSITE" id="PS50043"/>
    </source>
</evidence>
<evidence type="ECO:0000259" key="5">
    <source>
        <dbReference type="PROSITE" id="PS50110"/>
    </source>
</evidence>
<evidence type="ECO:0000313" key="7">
    <source>
        <dbReference type="Proteomes" id="UP000297604"/>
    </source>
</evidence>
<reference evidence="6 7" key="1">
    <citation type="submission" date="2019-03" db="EMBL/GenBank/DDBJ databases">
        <title>Genomics of glacier-inhabiting Cryobacterium strains.</title>
        <authorList>
            <person name="Liu Q."/>
            <person name="Xin Y.-H."/>
        </authorList>
    </citation>
    <scope>NUCLEOTIDE SEQUENCE [LARGE SCALE GENOMIC DNA]</scope>
    <source>
        <strain evidence="6 7">MDB1-5</strain>
    </source>
</reference>
<feature type="modified residue" description="4-aspartylphosphate" evidence="3">
    <location>
        <position position="58"/>
    </location>
</feature>
<feature type="domain" description="Response regulatory" evidence="5">
    <location>
        <begin position="7"/>
        <end position="123"/>
    </location>
</feature>
<dbReference type="SUPFAM" id="SSF46894">
    <property type="entry name" value="C-terminal effector domain of the bipartite response regulators"/>
    <property type="match status" value="1"/>
</dbReference>
<dbReference type="InterPro" id="IPR051015">
    <property type="entry name" value="EvgA-like"/>
</dbReference>
<dbReference type="SUPFAM" id="SSF52172">
    <property type="entry name" value="CheY-like"/>
    <property type="match status" value="1"/>
</dbReference>
<dbReference type="PROSITE" id="PS50043">
    <property type="entry name" value="HTH_LUXR_2"/>
    <property type="match status" value="1"/>
</dbReference>
<sequence>MTIDARRVVLVDDHALFRSGLSLLLQQDDRITIVAEGESGEQAIILALEHRPDVLLLDVEMAGASAESTLRQIARKAPDVAVIILTMHRDSVLRQELLRAGAASYFTKDVASHDLIAAILAPSRPQTTTAGGDEPTRPNKLLSDREMQVLRMVGQAASNKDISSQLSIAEGTVKRHTTNIYAKLGATSRIDAIRKAARLGLFT</sequence>
<comment type="caution">
    <text evidence="6">The sequence shown here is derived from an EMBL/GenBank/DDBJ whole genome shotgun (WGS) entry which is preliminary data.</text>
</comment>
<dbReference type="RefSeq" id="WP_134561857.1">
    <property type="nucleotide sequence ID" value="NZ_SOFS01000031.1"/>
</dbReference>
<protein>
    <submittedName>
        <fullName evidence="6">Response regulator transcription factor</fullName>
    </submittedName>
</protein>
<dbReference type="InterPro" id="IPR016032">
    <property type="entry name" value="Sig_transdc_resp-reg_C-effctor"/>
</dbReference>
<dbReference type="Proteomes" id="UP000297604">
    <property type="component" value="Unassembled WGS sequence"/>
</dbReference>
<proteinExistence type="predicted"/>
<dbReference type="InterPro" id="IPR001789">
    <property type="entry name" value="Sig_transdc_resp-reg_receiver"/>
</dbReference>
<dbReference type="PRINTS" id="PR00038">
    <property type="entry name" value="HTHLUXR"/>
</dbReference>
<dbReference type="Pfam" id="PF00072">
    <property type="entry name" value="Response_reg"/>
    <property type="match status" value="1"/>
</dbReference>
<dbReference type="PROSITE" id="PS50110">
    <property type="entry name" value="RESPONSE_REGULATORY"/>
    <property type="match status" value="1"/>
</dbReference>
<dbReference type="Pfam" id="PF00196">
    <property type="entry name" value="GerE"/>
    <property type="match status" value="1"/>
</dbReference>
<feature type="domain" description="HTH luxR-type" evidence="4">
    <location>
        <begin position="135"/>
        <end position="200"/>
    </location>
</feature>
<evidence type="ECO:0000256" key="2">
    <source>
        <dbReference type="ARBA" id="ARBA00023125"/>
    </source>
</evidence>
<dbReference type="PANTHER" id="PTHR45566:SF2">
    <property type="entry name" value="NARL SUBFAMILY"/>
    <property type="match status" value="1"/>
</dbReference>
<dbReference type="SMART" id="SM00448">
    <property type="entry name" value="REC"/>
    <property type="match status" value="1"/>
</dbReference>
<accession>A0ABY2IK47</accession>
<dbReference type="InterPro" id="IPR000792">
    <property type="entry name" value="Tscrpt_reg_LuxR_C"/>
</dbReference>
<dbReference type="SMART" id="SM00421">
    <property type="entry name" value="HTH_LUXR"/>
    <property type="match status" value="1"/>
</dbReference>
<dbReference type="Gene3D" id="3.40.50.2300">
    <property type="match status" value="1"/>
</dbReference>
<organism evidence="6 7">
    <name type="scientific">Cryobacterium glucosi</name>
    <dbReference type="NCBI Taxonomy" id="1259175"/>
    <lineage>
        <taxon>Bacteria</taxon>
        <taxon>Bacillati</taxon>
        <taxon>Actinomycetota</taxon>
        <taxon>Actinomycetes</taxon>
        <taxon>Micrococcales</taxon>
        <taxon>Microbacteriaceae</taxon>
        <taxon>Cryobacterium</taxon>
    </lineage>
</organism>
<dbReference type="CDD" id="cd06170">
    <property type="entry name" value="LuxR_C_like"/>
    <property type="match status" value="1"/>
</dbReference>
<dbReference type="EMBL" id="SOFS01000031">
    <property type="protein sequence ID" value="TFC18687.1"/>
    <property type="molecule type" value="Genomic_DNA"/>
</dbReference>
<keyword evidence="2" id="KW-0238">DNA-binding</keyword>
<evidence type="ECO:0000256" key="1">
    <source>
        <dbReference type="ARBA" id="ARBA00022553"/>
    </source>
</evidence>
<name>A0ABY2IK47_9MICO</name>
<gene>
    <name evidence="6" type="ORF">E3O46_13455</name>
</gene>
<evidence type="ECO:0000313" key="6">
    <source>
        <dbReference type="EMBL" id="TFC18687.1"/>
    </source>
</evidence>
<dbReference type="PANTHER" id="PTHR45566">
    <property type="entry name" value="HTH-TYPE TRANSCRIPTIONAL REGULATOR YHJB-RELATED"/>
    <property type="match status" value="1"/>
</dbReference>
<dbReference type="CDD" id="cd17535">
    <property type="entry name" value="REC_NarL-like"/>
    <property type="match status" value="1"/>
</dbReference>
<evidence type="ECO:0000256" key="3">
    <source>
        <dbReference type="PROSITE-ProRule" id="PRU00169"/>
    </source>
</evidence>